<evidence type="ECO:0000256" key="10">
    <source>
        <dbReference type="ARBA" id="ARBA00022805"/>
    </source>
</evidence>
<evidence type="ECO:0000256" key="3">
    <source>
        <dbReference type="ARBA" id="ARBA00022448"/>
    </source>
</evidence>
<evidence type="ECO:0000256" key="8">
    <source>
        <dbReference type="ARBA" id="ARBA00022741"/>
    </source>
</evidence>
<dbReference type="GO" id="GO:0016020">
    <property type="term" value="C:membrane"/>
    <property type="evidence" value="ECO:0007669"/>
    <property type="project" value="UniProtKB-SubCell"/>
</dbReference>
<evidence type="ECO:0000256" key="7">
    <source>
        <dbReference type="ARBA" id="ARBA00022723"/>
    </source>
</evidence>
<dbReference type="VEuPathDB" id="FungiDB:FUN_022705"/>
<dbReference type="GO" id="GO:0016787">
    <property type="term" value="F:hydrolase activity"/>
    <property type="evidence" value="ECO:0007669"/>
    <property type="project" value="UniProtKB-KW"/>
</dbReference>
<dbReference type="InterPro" id="IPR006703">
    <property type="entry name" value="G_AIG1"/>
</dbReference>
<comment type="caution">
    <text evidence="19">The sequence shown here is derived from an EMBL/GenBank/DDBJ whole genome shotgun (WGS) entry which is preliminary data.</text>
</comment>
<proteinExistence type="predicted"/>
<sequence length="411" mass="47490">MKFPTTGQAFGSVKFQRFYVSILLFQMSRPFDIHSRKTNKTEKTILLIGASGSGKSTLGNVLIGRDDNSEVFAEGHFSYSEIQEIQCERKVIDGVEYKIIDTPGFLDTTFEIIKIHPALGELNKHAQLGIDYVLFTIEKFHMENVVFFQHLNQFFSGNVVNYTTIVFTEFQGFDNETSCNSAKKDREKSQKIIQDHLTSKKNQNEEKCKFRLDLHKIIKEKNEAVLIEKEKYYEVTGPDSGIEFCEVVFKIVTGRGASLSFLLSELSGSEDLNISIENFMFKLITALFEYIINEIYFKKISVEIKKDIEKRSDFLTEKLSKRIKYDDNYVNKLKEELRSSFFQFDNEIEAILDKFHKTVETNSNFTTDVANDPRIKKMKSRAIRLIDDAKKSHIDKSQSSRRRAKPPPKVS</sequence>
<name>A0A2N1MQU0_9GLOM</name>
<evidence type="ECO:0000256" key="16">
    <source>
        <dbReference type="ARBA" id="ARBA00024013"/>
    </source>
</evidence>
<dbReference type="GO" id="GO:0046872">
    <property type="term" value="F:metal ion binding"/>
    <property type="evidence" value="ECO:0007669"/>
    <property type="project" value="UniProtKB-KW"/>
</dbReference>
<dbReference type="GO" id="GO:0005525">
    <property type="term" value="F:GTP binding"/>
    <property type="evidence" value="ECO:0007669"/>
    <property type="project" value="UniProtKB-KW"/>
</dbReference>
<evidence type="ECO:0000256" key="5">
    <source>
        <dbReference type="ARBA" id="ARBA00022640"/>
    </source>
</evidence>
<evidence type="ECO:0000313" key="19">
    <source>
        <dbReference type="EMBL" id="PKK63968.1"/>
    </source>
</evidence>
<dbReference type="VEuPathDB" id="FungiDB:RhiirFUN_016520"/>
<feature type="compositionally biased region" description="Basic residues" evidence="17">
    <location>
        <begin position="399"/>
        <end position="411"/>
    </location>
</feature>
<organism evidence="19 20">
    <name type="scientific">Rhizophagus irregularis</name>
    <dbReference type="NCBI Taxonomy" id="588596"/>
    <lineage>
        <taxon>Eukaryota</taxon>
        <taxon>Fungi</taxon>
        <taxon>Fungi incertae sedis</taxon>
        <taxon>Mucoromycota</taxon>
        <taxon>Glomeromycotina</taxon>
        <taxon>Glomeromycetes</taxon>
        <taxon>Glomerales</taxon>
        <taxon>Glomeraceae</taxon>
        <taxon>Rhizophagus</taxon>
    </lineage>
</organism>
<dbReference type="PANTHER" id="PTHR10903">
    <property type="entry name" value="GTPASE, IMAP FAMILY MEMBER-RELATED"/>
    <property type="match status" value="1"/>
</dbReference>
<evidence type="ECO:0000256" key="2">
    <source>
        <dbReference type="ARBA" id="ARBA00004167"/>
    </source>
</evidence>
<reference evidence="19 20" key="2">
    <citation type="submission" date="2017-10" db="EMBL/GenBank/DDBJ databases">
        <title>Extensive intraspecific genome diversity in a model arbuscular mycorrhizal fungus.</title>
        <authorList>
            <person name="Chen E.C.H."/>
            <person name="Morin E."/>
            <person name="Baudet D."/>
            <person name="Noel J."/>
            <person name="Ndikumana S."/>
            <person name="Charron P."/>
            <person name="St-Onge C."/>
            <person name="Giorgi J."/>
            <person name="Grigoriev I.V."/>
            <person name="Roux C."/>
            <person name="Martin F.M."/>
            <person name="Corradi N."/>
        </authorList>
    </citation>
    <scope>NUCLEOTIDE SEQUENCE [LARGE SCALE GENOMIC DNA]</scope>
    <source>
        <strain evidence="19 20">C2</strain>
    </source>
</reference>
<evidence type="ECO:0000256" key="17">
    <source>
        <dbReference type="SAM" id="MobiDB-lite"/>
    </source>
</evidence>
<evidence type="ECO:0000256" key="1">
    <source>
        <dbReference type="ARBA" id="ARBA00001946"/>
    </source>
</evidence>
<keyword evidence="11" id="KW-0460">Magnesium</keyword>
<keyword evidence="14" id="KW-0342">GTP-binding</keyword>
<comment type="cofactor">
    <cofactor evidence="1">
        <name>Mg(2+)</name>
        <dbReference type="ChEBI" id="CHEBI:18420"/>
    </cofactor>
</comment>
<comment type="subcellular location">
    <subcellularLocation>
        <location evidence="2">Membrane</location>
        <topology evidence="2">Single-pass membrane protein</topology>
    </subcellularLocation>
    <subcellularLocation>
        <location evidence="16">Plastid</location>
        <location evidence="16">Chloroplast outer membrane</location>
    </subcellularLocation>
</comment>
<evidence type="ECO:0000256" key="11">
    <source>
        <dbReference type="ARBA" id="ARBA00022842"/>
    </source>
</evidence>
<evidence type="ECO:0000256" key="15">
    <source>
        <dbReference type="ARBA" id="ARBA00023136"/>
    </source>
</evidence>
<reference evidence="19 20" key="1">
    <citation type="submission" date="2016-04" db="EMBL/GenBank/DDBJ databases">
        <title>Genome analyses suggest a sexual origin of heterokaryosis in a supposedly ancient asexual fungus.</title>
        <authorList>
            <person name="Ropars J."/>
            <person name="Sedzielewska K."/>
            <person name="Noel J."/>
            <person name="Charron P."/>
            <person name="Farinelli L."/>
            <person name="Marton T."/>
            <person name="Kruger M."/>
            <person name="Pelin A."/>
            <person name="Brachmann A."/>
            <person name="Corradi N."/>
        </authorList>
    </citation>
    <scope>NUCLEOTIDE SEQUENCE [LARGE SCALE GENOMIC DNA]</scope>
    <source>
        <strain evidence="19 20">C2</strain>
    </source>
</reference>
<keyword evidence="3" id="KW-0813">Transport</keyword>
<dbReference type="GO" id="GO:0015031">
    <property type="term" value="P:protein transport"/>
    <property type="evidence" value="ECO:0007669"/>
    <property type="project" value="UniProtKB-KW"/>
</dbReference>
<accession>A0A2N1MQU0</accession>
<gene>
    <name evidence="19" type="ORF">RhiirC2_869510</name>
</gene>
<feature type="domain" description="AIG1-type G" evidence="18">
    <location>
        <begin position="43"/>
        <end position="178"/>
    </location>
</feature>
<keyword evidence="12" id="KW-0653">Protein transport</keyword>
<dbReference type="InterPro" id="IPR045058">
    <property type="entry name" value="GIMA/IAN/Toc"/>
</dbReference>
<dbReference type="EMBL" id="LLXL01001532">
    <property type="protein sequence ID" value="PKK63968.1"/>
    <property type="molecule type" value="Genomic_DNA"/>
</dbReference>
<dbReference type="PANTHER" id="PTHR10903:SF135">
    <property type="entry name" value="TRANSLOCASE OF CHLOROPLAST 120, CHLOROPLASTIC-RELATED"/>
    <property type="match status" value="1"/>
</dbReference>
<keyword evidence="10" id="KW-1002">Plastid outer membrane</keyword>
<keyword evidence="7" id="KW-0479">Metal-binding</keyword>
<dbReference type="SUPFAM" id="SSF52540">
    <property type="entry name" value="P-loop containing nucleoside triphosphate hydrolases"/>
    <property type="match status" value="1"/>
</dbReference>
<dbReference type="InterPro" id="IPR027417">
    <property type="entry name" value="P-loop_NTPase"/>
</dbReference>
<keyword evidence="5" id="KW-0934">Plastid</keyword>
<evidence type="ECO:0000256" key="9">
    <source>
        <dbReference type="ARBA" id="ARBA00022801"/>
    </source>
</evidence>
<dbReference type="Proteomes" id="UP000233469">
    <property type="component" value="Unassembled WGS sequence"/>
</dbReference>
<dbReference type="Gene3D" id="3.40.50.300">
    <property type="entry name" value="P-loop containing nucleotide triphosphate hydrolases"/>
    <property type="match status" value="1"/>
</dbReference>
<evidence type="ECO:0000259" key="18">
    <source>
        <dbReference type="Pfam" id="PF04548"/>
    </source>
</evidence>
<evidence type="ECO:0000256" key="14">
    <source>
        <dbReference type="ARBA" id="ARBA00023134"/>
    </source>
</evidence>
<dbReference type="Pfam" id="PF04548">
    <property type="entry name" value="AIG1"/>
    <property type="match status" value="1"/>
</dbReference>
<keyword evidence="13" id="KW-1133">Transmembrane helix</keyword>
<keyword evidence="4" id="KW-0150">Chloroplast</keyword>
<evidence type="ECO:0000256" key="6">
    <source>
        <dbReference type="ARBA" id="ARBA00022692"/>
    </source>
</evidence>
<keyword evidence="9" id="KW-0378">Hydrolase</keyword>
<keyword evidence="8" id="KW-0547">Nucleotide-binding</keyword>
<evidence type="ECO:0000256" key="12">
    <source>
        <dbReference type="ARBA" id="ARBA00022927"/>
    </source>
</evidence>
<dbReference type="AlphaFoldDB" id="A0A2N1MQU0"/>
<feature type="region of interest" description="Disordered" evidence="17">
    <location>
        <begin position="387"/>
        <end position="411"/>
    </location>
</feature>
<protein>
    <recommendedName>
        <fullName evidence="18">AIG1-type G domain-containing protein</fullName>
    </recommendedName>
</protein>
<evidence type="ECO:0000256" key="4">
    <source>
        <dbReference type="ARBA" id="ARBA00022528"/>
    </source>
</evidence>
<keyword evidence="6" id="KW-0812">Transmembrane</keyword>
<evidence type="ECO:0000313" key="20">
    <source>
        <dbReference type="Proteomes" id="UP000233469"/>
    </source>
</evidence>
<evidence type="ECO:0000256" key="13">
    <source>
        <dbReference type="ARBA" id="ARBA00022989"/>
    </source>
</evidence>
<keyword evidence="15" id="KW-0472">Membrane</keyword>
<feature type="compositionally biased region" description="Basic and acidic residues" evidence="17">
    <location>
        <begin position="387"/>
        <end position="398"/>
    </location>
</feature>